<feature type="compositionally biased region" description="Gly residues" evidence="5">
    <location>
        <begin position="310"/>
        <end position="328"/>
    </location>
</feature>
<dbReference type="NCBIfam" id="NF041527">
    <property type="entry name" value="SCO1860_LAETG"/>
    <property type="match status" value="1"/>
</dbReference>
<evidence type="ECO:0000256" key="5">
    <source>
        <dbReference type="SAM" id="MobiDB-lite"/>
    </source>
</evidence>
<feature type="transmembrane region" description="Helical" evidence="6">
    <location>
        <begin position="341"/>
        <end position="360"/>
    </location>
</feature>
<proteinExistence type="predicted"/>
<keyword evidence="10" id="KW-1185">Reference proteome</keyword>
<evidence type="ECO:0000256" key="4">
    <source>
        <dbReference type="ARBA" id="ARBA00023088"/>
    </source>
</evidence>
<evidence type="ECO:0000256" key="6">
    <source>
        <dbReference type="SAM" id="Phobius"/>
    </source>
</evidence>
<dbReference type="NCBIfam" id="NF041528">
    <property type="entry name" value="strep_LAETG"/>
    <property type="match status" value="1"/>
</dbReference>
<feature type="compositionally biased region" description="Low complexity" evidence="5">
    <location>
        <begin position="281"/>
        <end position="309"/>
    </location>
</feature>
<accession>A0ABW1G1A9</accession>
<organism evidence="9 10">
    <name type="scientific">Streptacidiphilus monticola</name>
    <dbReference type="NCBI Taxonomy" id="2161674"/>
    <lineage>
        <taxon>Bacteria</taxon>
        <taxon>Bacillati</taxon>
        <taxon>Actinomycetota</taxon>
        <taxon>Actinomycetes</taxon>
        <taxon>Kitasatosporales</taxon>
        <taxon>Streptomycetaceae</taxon>
        <taxon>Streptacidiphilus</taxon>
    </lineage>
</organism>
<keyword evidence="1" id="KW-0134">Cell wall</keyword>
<evidence type="ECO:0000313" key="10">
    <source>
        <dbReference type="Proteomes" id="UP001596174"/>
    </source>
</evidence>
<evidence type="ECO:0000256" key="2">
    <source>
        <dbReference type="ARBA" id="ARBA00022525"/>
    </source>
</evidence>
<feature type="chain" id="PRO_5047068498" evidence="7">
    <location>
        <begin position="29"/>
        <end position="368"/>
    </location>
</feature>
<feature type="compositionally biased region" description="Low complexity" evidence="5">
    <location>
        <begin position="329"/>
        <end position="339"/>
    </location>
</feature>
<feature type="compositionally biased region" description="Low complexity" evidence="5">
    <location>
        <begin position="253"/>
        <end position="265"/>
    </location>
</feature>
<dbReference type="EMBL" id="JBHSQJ010000031">
    <property type="protein sequence ID" value="MFC5907282.1"/>
    <property type="molecule type" value="Genomic_DNA"/>
</dbReference>
<gene>
    <name evidence="9" type="ORF">ACFP3V_08625</name>
</gene>
<keyword evidence="4" id="KW-0572">Peptidoglycan-anchor</keyword>
<evidence type="ECO:0000256" key="1">
    <source>
        <dbReference type="ARBA" id="ARBA00022512"/>
    </source>
</evidence>
<dbReference type="PROSITE" id="PS50847">
    <property type="entry name" value="GRAM_POS_ANCHORING"/>
    <property type="match status" value="1"/>
</dbReference>
<comment type="caution">
    <text evidence="9">The sequence shown here is derived from an EMBL/GenBank/DDBJ whole genome shotgun (WGS) entry which is preliminary data.</text>
</comment>
<evidence type="ECO:0000256" key="7">
    <source>
        <dbReference type="SAM" id="SignalP"/>
    </source>
</evidence>
<keyword evidence="6" id="KW-0812">Transmembrane</keyword>
<keyword evidence="3 7" id="KW-0732">Signal</keyword>
<feature type="region of interest" description="Disordered" evidence="5">
    <location>
        <begin position="232"/>
        <end position="339"/>
    </location>
</feature>
<protein>
    <submittedName>
        <fullName evidence="9">SCO1860 family LAETG-anchored protein</fullName>
    </submittedName>
</protein>
<keyword evidence="6" id="KW-1133">Transmembrane helix</keyword>
<keyword evidence="2" id="KW-0964">Secreted</keyword>
<evidence type="ECO:0000313" key="9">
    <source>
        <dbReference type="EMBL" id="MFC5907282.1"/>
    </source>
</evidence>
<sequence>MSRMYRFAMPACAFASAALLGMAQPAFATNGGGAPVGTASATTAEVGLDVKLLNAVDVPVEATLNRIDSPVSKGGSLLTVNVDGLHHGSPLSLLRADAGRTWATSDSHGSHAGVELVKADAHLPSLLLASLLQADLVKATADCPAGGRPTAAAEVAGHVKVLGIGVQLKVGGPTVVDVPLVGKVSLELSRTTVTDDSAAAAALRLSVEVNPLNIDVAKITGEVTLAQASCTKPAGQQGGGGGNGGGGNGGGSSASASPSASHSTPAGGGSNGGGGTGGCGCSTSPSATASGTRAGGPSASASGSVSATATGGGAGSGGGDNEGSGTGAGLATTGASSSTPLIAGGAVVAVGAGVGALTLARRRRAKHG</sequence>
<name>A0ABW1G1A9_9ACTN</name>
<dbReference type="InterPro" id="IPR019931">
    <property type="entry name" value="LPXTG_anchor"/>
</dbReference>
<feature type="signal peptide" evidence="7">
    <location>
        <begin position="1"/>
        <end position="28"/>
    </location>
</feature>
<feature type="compositionally biased region" description="Gly residues" evidence="5">
    <location>
        <begin position="266"/>
        <end position="280"/>
    </location>
</feature>
<dbReference type="InterPro" id="IPR048202">
    <property type="entry name" value="SCO1860-like"/>
</dbReference>
<keyword evidence="6" id="KW-0472">Membrane</keyword>
<evidence type="ECO:0000259" key="8">
    <source>
        <dbReference type="PROSITE" id="PS50847"/>
    </source>
</evidence>
<feature type="compositionally biased region" description="Gly residues" evidence="5">
    <location>
        <begin position="236"/>
        <end position="252"/>
    </location>
</feature>
<dbReference type="Proteomes" id="UP001596174">
    <property type="component" value="Unassembled WGS sequence"/>
</dbReference>
<evidence type="ECO:0000256" key="3">
    <source>
        <dbReference type="ARBA" id="ARBA00022729"/>
    </source>
</evidence>
<dbReference type="RefSeq" id="WP_380581540.1">
    <property type="nucleotide sequence ID" value="NZ_JBHSQJ010000031.1"/>
</dbReference>
<feature type="domain" description="Gram-positive cocci surface proteins LPxTG" evidence="8">
    <location>
        <begin position="330"/>
        <end position="368"/>
    </location>
</feature>
<reference evidence="10" key="1">
    <citation type="journal article" date="2019" name="Int. J. Syst. Evol. Microbiol.">
        <title>The Global Catalogue of Microorganisms (GCM) 10K type strain sequencing project: providing services to taxonomists for standard genome sequencing and annotation.</title>
        <authorList>
            <consortium name="The Broad Institute Genomics Platform"/>
            <consortium name="The Broad Institute Genome Sequencing Center for Infectious Disease"/>
            <person name="Wu L."/>
            <person name="Ma J."/>
        </authorList>
    </citation>
    <scope>NUCLEOTIDE SEQUENCE [LARGE SCALE GENOMIC DNA]</scope>
    <source>
        <strain evidence="10">JCM 4816</strain>
    </source>
</reference>